<feature type="compositionally biased region" description="Polar residues" evidence="1">
    <location>
        <begin position="11"/>
        <end position="26"/>
    </location>
</feature>
<organism evidence="3 4">
    <name type="scientific">Neocallimastix californiae</name>
    <dbReference type="NCBI Taxonomy" id="1754190"/>
    <lineage>
        <taxon>Eukaryota</taxon>
        <taxon>Fungi</taxon>
        <taxon>Fungi incertae sedis</taxon>
        <taxon>Chytridiomycota</taxon>
        <taxon>Chytridiomycota incertae sedis</taxon>
        <taxon>Neocallimastigomycetes</taxon>
        <taxon>Neocallimastigales</taxon>
        <taxon>Neocallimastigaceae</taxon>
        <taxon>Neocallimastix</taxon>
    </lineage>
</organism>
<dbReference type="InterPro" id="IPR054722">
    <property type="entry name" value="PolX-like_BBD"/>
</dbReference>
<feature type="compositionally biased region" description="Low complexity" evidence="1">
    <location>
        <begin position="585"/>
        <end position="605"/>
    </location>
</feature>
<gene>
    <name evidence="3" type="ORF">LY90DRAFT_501488</name>
</gene>
<evidence type="ECO:0000259" key="2">
    <source>
        <dbReference type="Pfam" id="PF22936"/>
    </source>
</evidence>
<comment type="caution">
    <text evidence="3">The sequence shown here is derived from an EMBL/GenBank/DDBJ whole genome shotgun (WGS) entry which is preliminary data.</text>
</comment>
<feature type="domain" description="Retrovirus-related Pol polyprotein from transposon TNT 1-94-like beta-barrel" evidence="2">
    <location>
        <begin position="339"/>
        <end position="414"/>
    </location>
</feature>
<reference evidence="3 4" key="1">
    <citation type="submission" date="2016-08" db="EMBL/GenBank/DDBJ databases">
        <title>A Parts List for Fungal Cellulosomes Revealed by Comparative Genomics.</title>
        <authorList>
            <consortium name="DOE Joint Genome Institute"/>
            <person name="Haitjema C.H."/>
            <person name="Gilmore S.P."/>
            <person name="Henske J.K."/>
            <person name="Solomon K.V."/>
            <person name="De Groot R."/>
            <person name="Kuo A."/>
            <person name="Mondo S.J."/>
            <person name="Salamov A.A."/>
            <person name="Labutti K."/>
            <person name="Zhao Z."/>
            <person name="Chiniquy J."/>
            <person name="Barry K."/>
            <person name="Brewer H.M."/>
            <person name="Purvine S.O."/>
            <person name="Wright A.T."/>
            <person name="Boxma B."/>
            <person name="Van Alen T."/>
            <person name="Hackstein J.H."/>
            <person name="Baker S.E."/>
            <person name="Grigoriev I.V."/>
            <person name="O'Malley M.A."/>
        </authorList>
    </citation>
    <scope>NUCLEOTIDE SEQUENCE [LARGE SCALE GENOMIC DNA]</scope>
    <source>
        <strain evidence="3 4">G1</strain>
    </source>
</reference>
<evidence type="ECO:0000313" key="3">
    <source>
        <dbReference type="EMBL" id="ORY77102.1"/>
    </source>
</evidence>
<dbReference type="EMBL" id="MCOG01000020">
    <property type="protein sequence ID" value="ORY77102.1"/>
    <property type="molecule type" value="Genomic_DNA"/>
</dbReference>
<dbReference type="Pfam" id="PF22936">
    <property type="entry name" value="Pol_BBD"/>
    <property type="match status" value="1"/>
</dbReference>
<keyword evidence="4" id="KW-1185">Reference proteome</keyword>
<evidence type="ECO:0000313" key="4">
    <source>
        <dbReference type="Proteomes" id="UP000193920"/>
    </source>
</evidence>
<proteinExistence type="predicted"/>
<accession>A0A1Y2EZP8</accession>
<name>A0A1Y2EZP8_9FUNG</name>
<dbReference type="Proteomes" id="UP000193920">
    <property type="component" value="Unassembled WGS sequence"/>
</dbReference>
<feature type="region of interest" description="Disordered" evidence="1">
    <location>
        <begin position="577"/>
        <end position="609"/>
    </location>
</feature>
<evidence type="ECO:0000256" key="1">
    <source>
        <dbReference type="SAM" id="MobiDB-lite"/>
    </source>
</evidence>
<dbReference type="STRING" id="1754190.A0A1Y2EZP8"/>
<feature type="region of interest" description="Disordered" evidence="1">
    <location>
        <begin position="1"/>
        <end position="26"/>
    </location>
</feature>
<dbReference type="OrthoDB" id="7691805at2759"/>
<sequence>MIKNEDKENNESINSTGTSSDKQANNENINYNDMFKVMFTSMTQMMNMMTTKNEQMMNIMNSLMETINNNNIKKENNELKNIINDLKNTFKLKNNLENLDYWLTSIKLNLRDYSKYLTDTSYEYNLDEEYKLIREGVLMTLEEEIYNKVKNKTLIYDINSLKEEKENNIKFRIKNIENSIKEIKYDYKSWIEDIIISIIEKYEKLEDLRIKKSEEEILESIYHSLPSDLSQEFHGNISSSDKPIKNITLLIKFVKQKKQEEYNKKYNQKNITTLQRYRDQANNINGEDLKKIDGNIKDTKGKGKDCDPEINLIQHCILNINNNELKTNSEINKKDEIKWIIDSGATHSMTNNKELLDEVSECQYSIKLADNNKLSIKHNGNLITKIGEGKIEIKNILCSNEVRNNLLALLDILKNDLITIMYEDLYTKNLFNLIIMDKRDYKIIYKLQTDDFKRLFTINLPILRNKNKEINAILEKNFKNQIEEKLIEKLIHLRFGHISSKLISPIKENIDLEKCKECIMSKMTRDTFPENKKRQDKPFSLIHADLIGPFNQESRNGNLENDIKQIDIDLNINNENKNIDDNNDSMDNNNNDVEIENNENFSSSSDDNENEKIIVRKKRKFGNINNIQKLNNIDLDILNIIEDSSNDDNLYLNKLFNIDE</sequence>
<feature type="compositionally biased region" description="Basic and acidic residues" evidence="1">
    <location>
        <begin position="1"/>
        <end position="10"/>
    </location>
</feature>
<dbReference type="AlphaFoldDB" id="A0A1Y2EZP8"/>
<protein>
    <recommendedName>
        <fullName evidence="2">Retrovirus-related Pol polyprotein from transposon TNT 1-94-like beta-barrel domain-containing protein</fullName>
    </recommendedName>
</protein>